<gene>
    <name evidence="2" type="ORF">Ppb6_01536</name>
</gene>
<dbReference type="InterPro" id="IPR002491">
    <property type="entry name" value="ABC_transptr_periplasmic_BD"/>
</dbReference>
<dbReference type="PANTHER" id="PTHR30535">
    <property type="entry name" value="VITAMIN B12-BINDING PROTEIN"/>
    <property type="match status" value="1"/>
</dbReference>
<dbReference type="PROSITE" id="PS50983">
    <property type="entry name" value="FE_B12_PBP"/>
    <property type="match status" value="1"/>
</dbReference>
<evidence type="ECO:0000259" key="1">
    <source>
        <dbReference type="PROSITE" id="PS50983"/>
    </source>
</evidence>
<accession>A0A1C0U5H7</accession>
<dbReference type="RefSeq" id="WP_065822774.1">
    <property type="nucleotide sequence ID" value="NZ_CAWMQZ010000051.1"/>
</dbReference>
<dbReference type="AlphaFoldDB" id="A0A1C0U5H7"/>
<proteinExistence type="predicted"/>
<dbReference type="PANTHER" id="PTHR30535:SF34">
    <property type="entry name" value="MOLYBDATE-BINDING PROTEIN MOLA"/>
    <property type="match status" value="1"/>
</dbReference>
<evidence type="ECO:0000313" key="3">
    <source>
        <dbReference type="Proteomes" id="UP000093476"/>
    </source>
</evidence>
<dbReference type="SUPFAM" id="SSF53807">
    <property type="entry name" value="Helical backbone' metal receptor"/>
    <property type="match status" value="1"/>
</dbReference>
<dbReference type="PATRIC" id="fig|286156.4.peg.1744"/>
<keyword evidence="3" id="KW-1185">Reference proteome</keyword>
<dbReference type="CDD" id="cd01139">
    <property type="entry name" value="TroA_f"/>
    <property type="match status" value="1"/>
</dbReference>
<reference evidence="2 3" key="1">
    <citation type="submission" date="2015-12" db="EMBL/GenBank/DDBJ databases">
        <title>Genome comparisons provide insights into the role of secondary metabolites in the pathogenic phase of the Photorhabdus life cycle.</title>
        <authorList>
            <person name="Tobias N.J."/>
            <person name="Mishra B."/>
            <person name="Gupta D.K."/>
            <person name="Thines M."/>
            <person name="Stinear T.P."/>
            <person name="Bode H.B."/>
        </authorList>
    </citation>
    <scope>NUCLEOTIDE SEQUENCE [LARGE SCALE GENOMIC DNA]</scope>
    <source>
        <strain evidence="2 3">PB68.1</strain>
    </source>
</reference>
<dbReference type="STRING" id="286156.Ppb6_01536"/>
<name>A0A1C0U5H7_9GAMM</name>
<dbReference type="Pfam" id="PF01497">
    <property type="entry name" value="Peripla_BP_2"/>
    <property type="match status" value="1"/>
</dbReference>
<protein>
    <submittedName>
        <fullName evidence="2">Periplasmic binding protein</fullName>
    </submittedName>
</protein>
<comment type="caution">
    <text evidence="2">The sequence shown here is derived from an EMBL/GenBank/DDBJ whole genome shotgun (WGS) entry which is preliminary data.</text>
</comment>
<organism evidence="2 3">
    <name type="scientific">Photorhabdus australis subsp. thailandensis</name>
    <dbReference type="NCBI Taxonomy" id="2805096"/>
    <lineage>
        <taxon>Bacteria</taxon>
        <taxon>Pseudomonadati</taxon>
        <taxon>Pseudomonadota</taxon>
        <taxon>Gammaproteobacteria</taxon>
        <taxon>Enterobacterales</taxon>
        <taxon>Morganellaceae</taxon>
        <taxon>Photorhabdus</taxon>
    </lineage>
</organism>
<sequence>MPAIYRTIKYFLTTILILLPAVTQAKEIMVRDIAGRKVKVDAPASRVMLADSRVLIALNILHPNNPLKGIVAWDNALEIKSPDLATAYEQNFPQLRNIPVFPNPYQNDFSVEKALIHKPDLVIFDIGLQTKLNDNGTMFLLEKAGIPVIFIDFRQYPLTNTVPSMILLGKIFSEEENAQKFIKFYQDRMQTINKRIGTLGKEQRPPVFIERHAGMFGAEQCCKTFGSGNFGEFVTAAGGDNLGARWFSGTEGEVNEEQLIVSNPEFYLMTAADWDKVRSESFSVPLGYTSNLKQSQERLEKLLTRPKLSILRAFREKRVIALYHQYYDTPFNIIAVEVIAKFLHPELFEDIAKFLHPELFEDIDPQTDSIYLHKTFTALDGNGVFWVTAK</sequence>
<dbReference type="Gene3D" id="3.40.50.1980">
    <property type="entry name" value="Nitrogenase molybdenum iron protein domain"/>
    <property type="match status" value="2"/>
</dbReference>
<feature type="domain" description="Fe/B12 periplasmic-binding" evidence="1">
    <location>
        <begin position="46"/>
        <end position="351"/>
    </location>
</feature>
<evidence type="ECO:0000313" key="2">
    <source>
        <dbReference type="EMBL" id="OCQ53135.1"/>
    </source>
</evidence>
<dbReference type="Proteomes" id="UP000093476">
    <property type="component" value="Unassembled WGS sequence"/>
</dbReference>
<dbReference type="InterPro" id="IPR050902">
    <property type="entry name" value="ABC_Transporter_SBP"/>
</dbReference>
<dbReference type="EMBL" id="LOMY01000051">
    <property type="protein sequence ID" value="OCQ53135.1"/>
    <property type="molecule type" value="Genomic_DNA"/>
</dbReference>